<dbReference type="Gene3D" id="1.20.120.740">
    <property type="entry name" value="YgfB uncharacterised protein family UPF0149, PF03695"/>
    <property type="match status" value="1"/>
</dbReference>
<gene>
    <name evidence="3" type="ORF">BEL05_06435</name>
    <name evidence="2" type="ORF">TUM3794_16570</name>
</gene>
<dbReference type="Proteomes" id="UP000773469">
    <property type="component" value="Unassembled WGS sequence"/>
</dbReference>
<evidence type="ECO:0000313" key="2">
    <source>
        <dbReference type="EMBL" id="GIU39930.1"/>
    </source>
</evidence>
<keyword evidence="5" id="KW-1185">Reference proteome</keyword>
<evidence type="ECO:0008006" key="6">
    <source>
        <dbReference type="Google" id="ProtNLM"/>
    </source>
</evidence>
<dbReference type="Proteomes" id="UP000095230">
    <property type="component" value="Unassembled WGS sequence"/>
</dbReference>
<proteinExistence type="inferred from homology"/>
<dbReference type="InterPro" id="IPR011978">
    <property type="entry name" value="YgfB-like"/>
</dbReference>
<evidence type="ECO:0000313" key="3">
    <source>
        <dbReference type="EMBL" id="OEG73032.1"/>
    </source>
</evidence>
<organism evidence="3 4">
    <name type="scientific">Shewanella colwelliana</name>
    <name type="common">Alteromonas colwelliana</name>
    <dbReference type="NCBI Taxonomy" id="23"/>
    <lineage>
        <taxon>Bacteria</taxon>
        <taxon>Pseudomonadati</taxon>
        <taxon>Pseudomonadota</taxon>
        <taxon>Gammaproteobacteria</taxon>
        <taxon>Alteromonadales</taxon>
        <taxon>Shewanellaceae</taxon>
        <taxon>Shewanella</taxon>
    </lineage>
</organism>
<dbReference type="PANTHER" id="PTHR37528:SF1">
    <property type="entry name" value="UPF0149 PROTEIN YGFB"/>
    <property type="match status" value="1"/>
</dbReference>
<evidence type="ECO:0000313" key="4">
    <source>
        <dbReference type="Proteomes" id="UP000095230"/>
    </source>
</evidence>
<sequence>MAMPPSLSIDSLMAELNAAEIAQHPVEVHGSLVGLICGGVGQAKSEWLQPLLELINDGQLPPPSLTHLLEELYQDTLARITDVDFGFTPMAPEEEEPLSKRVEALSLWVQSFLTGLAIVQPKLNRGSRDVKEVINDLAEIAQVEFDVGDDDESEAAYIELMEFARMGALLCYAEFGPEPSEIKDQDPKVH</sequence>
<dbReference type="SUPFAM" id="SSF101327">
    <property type="entry name" value="YgfB-like"/>
    <property type="match status" value="1"/>
</dbReference>
<dbReference type="AlphaFoldDB" id="A0A1E5IR56"/>
<dbReference type="OrthoDB" id="9783391at2"/>
<reference evidence="3 4" key="1">
    <citation type="submission" date="2016-07" db="EMBL/GenBank/DDBJ databases">
        <title>Whole-genome of two Shewanella species isolated from a digestive organ of sea cucumber Apostichopus japonicus Selenka 1867.</title>
        <authorList>
            <person name="Hong H.-H."/>
            <person name="Choi H."/>
            <person name="Cheon S."/>
            <person name="Oh J.-S."/>
            <person name="Lee H.-G."/>
            <person name="Park C."/>
        </authorList>
    </citation>
    <scope>NUCLEOTIDE SEQUENCE [LARGE SCALE GENOMIC DNA]</scope>
    <source>
        <strain evidence="3 4">CSB03KR</strain>
    </source>
</reference>
<name>A0A1E5IR56_SHECO</name>
<evidence type="ECO:0000256" key="1">
    <source>
        <dbReference type="ARBA" id="ARBA00038308"/>
    </source>
</evidence>
<protein>
    <recommendedName>
        <fullName evidence="6">YecA family protein</fullName>
    </recommendedName>
</protein>
<dbReference type="EMBL" id="MCBT01000044">
    <property type="protein sequence ID" value="OEG73032.1"/>
    <property type="molecule type" value="Genomic_DNA"/>
</dbReference>
<dbReference type="RefSeq" id="WP_028764744.1">
    <property type="nucleotide sequence ID" value="NZ_BPEU01000010.1"/>
</dbReference>
<dbReference type="GO" id="GO:0005829">
    <property type="term" value="C:cytosol"/>
    <property type="evidence" value="ECO:0007669"/>
    <property type="project" value="TreeGrafter"/>
</dbReference>
<dbReference type="EMBL" id="BPEU01000010">
    <property type="protein sequence ID" value="GIU39930.1"/>
    <property type="molecule type" value="Genomic_DNA"/>
</dbReference>
<comment type="similarity">
    <text evidence="1">Belongs to the UPF0149 family.</text>
</comment>
<comment type="caution">
    <text evidence="3">The sequence shown here is derived from an EMBL/GenBank/DDBJ whole genome shotgun (WGS) entry which is preliminary data.</text>
</comment>
<dbReference type="STRING" id="23.BEL05_06435"/>
<evidence type="ECO:0000313" key="5">
    <source>
        <dbReference type="Proteomes" id="UP000773469"/>
    </source>
</evidence>
<dbReference type="Pfam" id="PF03695">
    <property type="entry name" value="UPF0149"/>
    <property type="match status" value="1"/>
</dbReference>
<accession>A0A1E5IR56</accession>
<reference evidence="2 5" key="2">
    <citation type="submission" date="2021-05" db="EMBL/GenBank/DDBJ databases">
        <title>Molecular characterization for Shewanella algae harboring chromosomal blaOXA-55-like strains isolated from clinical and environment sample.</title>
        <authorList>
            <person name="Ohama Y."/>
            <person name="Aoki K."/>
            <person name="Harada S."/>
            <person name="Moriya K."/>
            <person name="Ishii Y."/>
            <person name="Tateda K."/>
        </authorList>
    </citation>
    <scope>NUCLEOTIDE SEQUENCE [LARGE SCALE GENOMIC DNA]</scope>
    <source>
        <strain evidence="2 5">MBTL60-118</strain>
    </source>
</reference>
<dbReference type="PANTHER" id="PTHR37528">
    <property type="entry name" value="UPF0149 PROTEIN YGFB"/>
    <property type="match status" value="1"/>
</dbReference>
<dbReference type="InterPro" id="IPR036255">
    <property type="entry name" value="YgfB-like_sf"/>
</dbReference>